<feature type="region of interest" description="Disordered" evidence="1">
    <location>
        <begin position="1"/>
        <end position="79"/>
    </location>
</feature>
<keyword evidence="4" id="KW-1185">Reference proteome</keyword>
<evidence type="ECO:0000256" key="1">
    <source>
        <dbReference type="SAM" id="MobiDB-lite"/>
    </source>
</evidence>
<gene>
    <name evidence="3" type="ORF">KFE25_005301</name>
</gene>
<evidence type="ECO:0000313" key="3">
    <source>
        <dbReference type="EMBL" id="KAG8465731.1"/>
    </source>
</evidence>
<evidence type="ECO:0000313" key="4">
    <source>
        <dbReference type="Proteomes" id="UP000751190"/>
    </source>
</evidence>
<comment type="caution">
    <text evidence="3">The sequence shown here is derived from an EMBL/GenBank/DDBJ whole genome shotgun (WGS) entry which is preliminary data.</text>
</comment>
<sequence length="1114" mass="114080">MVRFGLSLHDDDELDGDELGEDEEEAMQMIDEDDAMPTLLEASADDAEMTEQQQHAQPRSAPPAAHERGSRAPATPASAARAAELGLMRSVLRMRSAAPLDASADALAAALLAASPQLGERGGATADSDAAAAVAGMEQLIAMAARQPTVAPALVQPYAAPAIPTGQPHRSLCARILAERQPQSQPAAGARASEYALGMLGHVPALSWAADGSIVLSCLLHSGSLRGRPAVQLAPIGAWRTADGSDGLAATCARADAAADGMADGAEVELEVAEALGPARPVGSLGIALNAPPSANWRCEQLLALADVHRAHVAIGTVARDAEARGVAGAAGRASRVSALCDAYGAVEATAKARARDAAAAAGAPPAPAGAADVGTRAERLWQLVDALWGEHGCTCVRSEERVAHWLRALARDSATLDAGEPGADSGPLDGALPLLCALDVRGAARLVRQAGYPRLAALVSLCGHSPAASRGAARQLRQWEATGALSLVPAGVVRLHRVLAGHVLHAQARAAELAWPQALALCWWFMHGDGTGADDADDAPLAGARAPDPADTVPTRLLRRALDRYAAASHAGLLQPAIAAHVRALGRHAAREHGSGIASEASPHGGTGVGFRRDGGLGLIARQRIDPLDGTVRHHGAESPIDPLYGLLRLAAAPSQQPLASLLCPAAFSAHPLGAADAWHLHEALWRVVGLRALPLSSWRLLAHRAVAQLLAAGRWEAAAYVAAQASPAHGAAGAAGAAGTAGEIGEAHAARDRAVVIQLIRRHAGADAAARADAAAADDDAADDDRAARADADAAVVFARDLPHLALVAAGDGAAAERALCPRARACIALFDGLRPGAASLAAADVCALAHSAHADACGLACAVRAQLLHLLAARSRSRAHALVVGQLAPRVVLGTLLAHAPPPGEPPADGGGRAAAGAELRALLDAIGARSSEVVGWSGGGLVYAKYLQLVQRMHERHPEQRTQDGEPMDGLLFAAPDERASLERDTLSLLAALSRSAAAGQRSDGHTIAIGGPSELRAPNGSAGLLGGHCGYGSYGTWAGNGAATEAMLAQLTSLLLRLRALDLDEAGARGEMRPAYLSDDLVRVRLPGTHRLELAWRALDELLVLHSTA</sequence>
<dbReference type="AlphaFoldDB" id="A0A8J5XBQ8"/>
<protein>
    <recommendedName>
        <fullName evidence="2">Nuclear pore complex protein NUP96 C-terminal domain-containing protein</fullName>
    </recommendedName>
</protein>
<feature type="compositionally biased region" description="Acidic residues" evidence="1">
    <location>
        <begin position="10"/>
        <end position="35"/>
    </location>
</feature>
<dbReference type="InterPro" id="IPR021967">
    <property type="entry name" value="Nup98_C"/>
</dbReference>
<dbReference type="Proteomes" id="UP000751190">
    <property type="component" value="Unassembled WGS sequence"/>
</dbReference>
<organism evidence="3 4">
    <name type="scientific">Diacronema lutheri</name>
    <name type="common">Unicellular marine alga</name>
    <name type="synonym">Monochrysis lutheri</name>
    <dbReference type="NCBI Taxonomy" id="2081491"/>
    <lineage>
        <taxon>Eukaryota</taxon>
        <taxon>Haptista</taxon>
        <taxon>Haptophyta</taxon>
        <taxon>Pavlovophyceae</taxon>
        <taxon>Pavlovales</taxon>
        <taxon>Pavlovaceae</taxon>
        <taxon>Diacronema</taxon>
    </lineage>
</organism>
<dbReference type="Gene3D" id="1.25.40.690">
    <property type="match status" value="1"/>
</dbReference>
<reference evidence="3" key="1">
    <citation type="submission" date="2021-05" db="EMBL/GenBank/DDBJ databases">
        <title>The genome of the haptophyte Pavlova lutheri (Diacronema luteri, Pavlovales) - a model for lipid biosynthesis in eukaryotic algae.</title>
        <authorList>
            <person name="Hulatt C.J."/>
            <person name="Posewitz M.C."/>
        </authorList>
    </citation>
    <scope>NUCLEOTIDE SEQUENCE</scope>
    <source>
        <strain evidence="3">NIVA-4/92</strain>
    </source>
</reference>
<dbReference type="EMBL" id="JAGTXO010000009">
    <property type="protein sequence ID" value="KAG8465731.1"/>
    <property type="molecule type" value="Genomic_DNA"/>
</dbReference>
<feature type="domain" description="Nuclear pore complex protein NUP96 C-terminal" evidence="2">
    <location>
        <begin position="432"/>
        <end position="728"/>
    </location>
</feature>
<accession>A0A8J5XBQ8</accession>
<dbReference type="Pfam" id="PF12110">
    <property type="entry name" value="Nup96"/>
    <property type="match status" value="1"/>
</dbReference>
<evidence type="ECO:0000259" key="2">
    <source>
        <dbReference type="Pfam" id="PF12110"/>
    </source>
</evidence>
<name>A0A8J5XBQ8_DIALT</name>
<proteinExistence type="predicted"/>
<dbReference type="OrthoDB" id="3797628at2759"/>